<proteinExistence type="predicted"/>
<dbReference type="HOGENOM" id="CLU_3264015_0_0_2"/>
<name>F0LJ68_THEBM</name>
<dbReference type="PATRIC" id="fig|391623.17.peg.1615"/>
<protein>
    <submittedName>
        <fullName evidence="1">Uncharacterized protein</fullName>
    </submittedName>
</protein>
<evidence type="ECO:0000313" key="2">
    <source>
        <dbReference type="Proteomes" id="UP000007478"/>
    </source>
</evidence>
<gene>
    <name evidence="1" type="ordered locus">TERMP_01615</name>
</gene>
<dbReference type="KEGG" id="tba:TERMP_01615"/>
<dbReference type="RefSeq" id="WP_013467888.1">
    <property type="nucleotide sequence ID" value="NC_014804.1"/>
</dbReference>
<sequence length="41" mass="4819">MNLVFYVISAAVLIAVLYAMEKRKELSEFTNRILKLVFRLD</sequence>
<dbReference type="Proteomes" id="UP000007478">
    <property type="component" value="Chromosome"/>
</dbReference>
<reference evidence="1 2" key="1">
    <citation type="journal article" date="2011" name="J. Bacteriol.">
        <title>Complete genome sequence of the hyperthermophilic, piezophilic, heterotrophic, and carboxydotrophic archaeon Thermococcus barophilus MP.</title>
        <authorList>
            <person name="Vannier P."/>
            <person name="Marteinsson V.T."/>
            <person name="Fridjonsson O.H."/>
            <person name="Oger P."/>
            <person name="Jebbar M."/>
        </authorList>
    </citation>
    <scope>NUCLEOTIDE SEQUENCE [LARGE SCALE GENOMIC DNA]</scope>
    <source>
        <strain evidence="2">DSM 11836 / MP</strain>
    </source>
</reference>
<evidence type="ECO:0000313" key="1">
    <source>
        <dbReference type="EMBL" id="ADT84590.1"/>
    </source>
</evidence>
<keyword evidence="2" id="KW-1185">Reference proteome</keyword>
<dbReference type="AlphaFoldDB" id="F0LJ68"/>
<dbReference type="EMBL" id="CP002372">
    <property type="protein sequence ID" value="ADT84590.1"/>
    <property type="molecule type" value="Genomic_DNA"/>
</dbReference>
<accession>F0LJ68</accession>
<dbReference type="GeneID" id="74507141"/>
<organism evidence="1 2">
    <name type="scientific">Thermococcus barophilus (strain DSM 11836 / MP)</name>
    <dbReference type="NCBI Taxonomy" id="391623"/>
    <lineage>
        <taxon>Archaea</taxon>
        <taxon>Methanobacteriati</taxon>
        <taxon>Methanobacteriota</taxon>
        <taxon>Thermococci</taxon>
        <taxon>Thermococcales</taxon>
        <taxon>Thermococcaceae</taxon>
        <taxon>Thermococcus</taxon>
    </lineage>
</organism>